<name>A0A2H1E8S9_9FLAO</name>
<dbReference type="PROSITE" id="PS51257">
    <property type="entry name" value="PROKAR_LIPOPROTEIN"/>
    <property type="match status" value="1"/>
</dbReference>
<dbReference type="InterPro" id="IPR000601">
    <property type="entry name" value="PKD_dom"/>
</dbReference>
<dbReference type="SUPFAM" id="SSF49299">
    <property type="entry name" value="PKD domain"/>
    <property type="match status" value="3"/>
</dbReference>
<organism evidence="2 3">
    <name type="scientific">Tenacibaculum maritimum NCIMB 2154</name>
    <dbReference type="NCBI Taxonomy" id="1349785"/>
    <lineage>
        <taxon>Bacteria</taxon>
        <taxon>Pseudomonadati</taxon>
        <taxon>Bacteroidota</taxon>
        <taxon>Flavobacteriia</taxon>
        <taxon>Flavobacteriales</taxon>
        <taxon>Flavobacteriaceae</taxon>
        <taxon>Tenacibaculum</taxon>
    </lineage>
</organism>
<evidence type="ECO:0000313" key="2">
    <source>
        <dbReference type="EMBL" id="SFZ81261.1"/>
    </source>
</evidence>
<evidence type="ECO:0000259" key="1">
    <source>
        <dbReference type="PROSITE" id="PS50093"/>
    </source>
</evidence>
<dbReference type="GeneID" id="47722588"/>
<gene>
    <name evidence="2" type="ORF">MARIT_1020</name>
</gene>
<dbReference type="STRING" id="1349785.GCA_000509405_02057"/>
<accession>A0A2H1E8S9</accession>
<dbReference type="RefSeq" id="WP_100210930.1">
    <property type="nucleotide sequence ID" value="NZ_CP138495.1"/>
</dbReference>
<proteinExistence type="predicted"/>
<evidence type="ECO:0000313" key="3">
    <source>
        <dbReference type="Proteomes" id="UP000231564"/>
    </source>
</evidence>
<dbReference type="InterPro" id="IPR022409">
    <property type="entry name" value="PKD/Chitinase_dom"/>
</dbReference>
<sequence length="453" mass="50333">MKNRDTIGVSLFVILMLFIACYQETPIFIAANFTTSFVNDDISVPVQVSIRNKTEGADTYQWTFEGATITSSTAKNPGSITYEKAGTYPILLKASNIDGEEVVLKKEITVVEGIDIQFSTEIIASNYPPVTVGITNNTIGNQLTYLWKFEGGVPESSTDRTPRNVVFESPGKHCIEVAVSNGFETIVKKQIITVLPDIEIDFDWKVNFFDDDYQAPVGIVLENKTSNAIRYEWSFEKGIPARSTLKNPSVIFQDKGVHNIVLIASNGKKTKKFQKSIEIYDNTNLRVFNDVKLGINTAHNANTIGAFFSTKLRKVFTKNEVTSDNGSEIDLSFLGLNNRFNFNKFVSPMLVGANGFNVIPNAKHTVFVNKQENCNCGVNFTTAQFDAMQNDLPLLGLSIVETSSGVLHFDNAMKPRIVLFQTADGRKGAIKIKEFKNEGDNSYIVCDIKVQKE</sequence>
<dbReference type="CDD" id="cd00146">
    <property type="entry name" value="PKD"/>
    <property type="match status" value="2"/>
</dbReference>
<feature type="domain" description="PKD" evidence="1">
    <location>
        <begin position="59"/>
        <end position="110"/>
    </location>
</feature>
<dbReference type="InterPro" id="IPR013783">
    <property type="entry name" value="Ig-like_fold"/>
</dbReference>
<dbReference type="OrthoDB" id="622252at2"/>
<dbReference type="InterPro" id="IPR035986">
    <property type="entry name" value="PKD_dom_sf"/>
</dbReference>
<reference evidence="2" key="1">
    <citation type="submission" date="2016-11" db="EMBL/GenBank/DDBJ databases">
        <authorList>
            <person name="Jaros S."/>
            <person name="Januszkiewicz K."/>
            <person name="Wedrychowicz H."/>
        </authorList>
    </citation>
    <scope>NUCLEOTIDE SEQUENCE [LARGE SCALE GENOMIC DNA]</scope>
    <source>
        <strain evidence="2">NCIMB 2154T</strain>
    </source>
</reference>
<keyword evidence="3" id="KW-1185">Reference proteome</keyword>
<dbReference type="PROSITE" id="PS50093">
    <property type="entry name" value="PKD"/>
    <property type="match status" value="1"/>
</dbReference>
<dbReference type="AlphaFoldDB" id="A0A2H1E8S9"/>
<dbReference type="SMART" id="SM00089">
    <property type="entry name" value="PKD"/>
    <property type="match status" value="3"/>
</dbReference>
<dbReference type="Gene3D" id="2.60.40.10">
    <property type="entry name" value="Immunoglobulins"/>
    <property type="match status" value="2"/>
</dbReference>
<dbReference type="KEGG" id="tmar:MARIT_1020"/>
<dbReference type="EMBL" id="LT634361">
    <property type="protein sequence ID" value="SFZ81261.1"/>
    <property type="molecule type" value="Genomic_DNA"/>
</dbReference>
<dbReference type="Proteomes" id="UP000231564">
    <property type="component" value="Chromosome MARIT"/>
</dbReference>
<keyword evidence="2" id="KW-0449">Lipoprotein</keyword>
<protein>
    <submittedName>
        <fullName evidence="2">PKD domain containing lipoprotein. Putative adhesin</fullName>
    </submittedName>
</protein>